<sequence length="977" mass="110996">MSSAADATGHGVVPVKVHTKPAAEWQLAKFSTFQSGSQVEAVERRPAATVTTALKESIRRTVETSRRFHETASSLLGTIKQVSMMRTLISLESNIRSDLYLDVAIDESQVDELEVENLIDIDRQIGFACRFFGVSVGPPTEKLVSAVSLRNRIDAQIEFLLDCLRKVDPTWADKMNDCAKDIHLSKVIETLLMDVGHAHRGAVDSKASLQASRQKFFSIADTIEKTILWIYQTDQTASKRRQQETERRKNKQSLSHTELKELHTQLAWLYQVAIELARERRRFIEMCNLHLDIAKEVRLQRYDPENVVIRLNRRPPSTGMLVDHATALFSTFWDELMERVTQMRIVADEVKRLAENWKRDKQLCATMIAECDDLSKTTHPRKVAIEKLKQLLESDRDGSKELIDCFEAVIVPLQRTTAHLQEQGAQRERARAEAMKKGAAAALDPVLDDPILTEIQKKEEHLQDVLLRRYEVRVSRAEALERLQHSLCHKEKEMEQLIRNCDNLIGELTEIKEETETVEQENRVLKGNGGKRHNEDKKLDAIPEDTNEELTMLQEEEQLKAEIMQKKRRIDHLIIERSNTKLKIQCLERQKAIIDAASEEKLKTIREFERHIADSKRAVDDRRRYKVTDPLPQTHGKQKIEELQANKKRTAEMLNTLLTELEICLKKHAEISTANLQRMDAHRTWCYKNAAKEMEVDWNKLQLRKLECEKGVRSKCHLLRANDEEGTLTPIRNVGQSPIILYHELTSPERANLLKEKTSGGQDGYEAMYSPTIRPPPQQEHKSLLPNEMQTPKASFSQSTGAYQDEGFLYTIEETKEVQKRSYTAYHPAGRLKWKTTIGPTGQPQLVSLPTPITEKKKQESTKTGQDPNLKTEQPPGGVKDGQQPTILSGVAQSDITTTISVGMERLSPKGDGAKGVDMLPDRQGKQEPANPPFQQGEAVVSPEGAKVERIGKEDDKKTGNDQPGKFPGESGTQPKQ</sequence>
<dbReference type="WBParaSite" id="TMUE_3000013230.1">
    <property type="protein sequence ID" value="TMUE_3000013230.1"/>
    <property type="gene ID" value="WBGene00284923"/>
</dbReference>
<feature type="coiled-coil region" evidence="1">
    <location>
        <begin position="556"/>
        <end position="590"/>
    </location>
</feature>
<protein>
    <submittedName>
        <fullName evidence="4">Uncharacterized protein</fullName>
    </submittedName>
</protein>
<dbReference type="AlphaFoldDB" id="A0A5S6R164"/>
<feature type="coiled-coil region" evidence="1">
    <location>
        <begin position="494"/>
        <end position="528"/>
    </location>
</feature>
<organism evidence="3 4">
    <name type="scientific">Trichuris muris</name>
    <name type="common">Mouse whipworm</name>
    <dbReference type="NCBI Taxonomy" id="70415"/>
    <lineage>
        <taxon>Eukaryota</taxon>
        <taxon>Metazoa</taxon>
        <taxon>Ecdysozoa</taxon>
        <taxon>Nematoda</taxon>
        <taxon>Enoplea</taxon>
        <taxon>Dorylaimia</taxon>
        <taxon>Trichinellida</taxon>
        <taxon>Trichuridae</taxon>
        <taxon>Trichuris</taxon>
    </lineage>
</organism>
<feature type="compositionally biased region" description="Polar residues" evidence="2">
    <location>
        <begin position="838"/>
        <end position="848"/>
    </location>
</feature>
<evidence type="ECO:0000313" key="4">
    <source>
        <dbReference type="WBParaSite" id="TMUE_3000013230.1"/>
    </source>
</evidence>
<evidence type="ECO:0000313" key="3">
    <source>
        <dbReference type="Proteomes" id="UP000046395"/>
    </source>
</evidence>
<evidence type="ECO:0000256" key="2">
    <source>
        <dbReference type="SAM" id="MobiDB-lite"/>
    </source>
</evidence>
<feature type="compositionally biased region" description="Basic and acidic residues" evidence="2">
    <location>
        <begin position="907"/>
        <end position="926"/>
    </location>
</feature>
<reference evidence="4" key="1">
    <citation type="submission" date="2019-12" db="UniProtKB">
        <authorList>
            <consortium name="WormBaseParasite"/>
        </authorList>
    </citation>
    <scope>IDENTIFICATION</scope>
</reference>
<accession>A0A5S6R164</accession>
<feature type="compositionally biased region" description="Polar residues" evidence="2">
    <location>
        <begin position="883"/>
        <end position="901"/>
    </location>
</feature>
<feature type="compositionally biased region" description="Polar residues" evidence="2">
    <location>
        <begin position="862"/>
        <end position="872"/>
    </location>
</feature>
<keyword evidence="1" id="KW-0175">Coiled coil</keyword>
<feature type="region of interest" description="Disordered" evidence="2">
    <location>
        <begin position="835"/>
        <end position="977"/>
    </location>
</feature>
<proteinExistence type="predicted"/>
<keyword evidence="3" id="KW-1185">Reference proteome</keyword>
<feature type="compositionally biased region" description="Basic and acidic residues" evidence="2">
    <location>
        <begin position="946"/>
        <end position="960"/>
    </location>
</feature>
<dbReference type="Proteomes" id="UP000046395">
    <property type="component" value="Unassembled WGS sequence"/>
</dbReference>
<name>A0A5S6R164_TRIMR</name>
<evidence type="ECO:0000256" key="1">
    <source>
        <dbReference type="SAM" id="Coils"/>
    </source>
</evidence>